<dbReference type="OMA" id="CMDSYIS"/>
<dbReference type="AlphaFoldDB" id="A0A0M9G8H6"/>
<evidence type="ECO:0000256" key="2">
    <source>
        <dbReference type="SAM" id="Phobius"/>
    </source>
</evidence>
<keyword evidence="2" id="KW-0812">Transmembrane</keyword>
<dbReference type="VEuPathDB" id="TriTrypDB:LpyrH10_02_1510"/>
<evidence type="ECO:0000256" key="1">
    <source>
        <dbReference type="SAM" id="MobiDB-lite"/>
    </source>
</evidence>
<keyword evidence="2" id="KW-1133">Transmembrane helix</keyword>
<feature type="region of interest" description="Disordered" evidence="1">
    <location>
        <begin position="1"/>
        <end position="27"/>
    </location>
</feature>
<feature type="compositionally biased region" description="Basic and acidic residues" evidence="1">
    <location>
        <begin position="18"/>
        <end position="27"/>
    </location>
</feature>
<dbReference type="Proteomes" id="UP000037923">
    <property type="component" value="Unassembled WGS sequence"/>
</dbReference>
<accession>A0A0M9G8H6</accession>
<gene>
    <name evidence="3" type="ORF">ABB37_01177</name>
</gene>
<comment type="caution">
    <text evidence="3">The sequence shown here is derived from an EMBL/GenBank/DDBJ whole genome shotgun (WGS) entry which is preliminary data.</text>
</comment>
<sequence>MHSLPSTSCMDSYISDPSHTHKEKRSEDTAFSSLRGSSFATPILFSFSLFLVASVSMPQREKEKSNAAETAGRTQFWKWTLLGVSVALVVGAAWRTVYMSNQKELQLRRALRKSQQLHDALTEVPARRFSTLDVRPAAAQKNELMERYA</sequence>
<feature type="transmembrane region" description="Helical" evidence="2">
    <location>
        <begin position="39"/>
        <end position="56"/>
    </location>
</feature>
<organism evidence="3 4">
    <name type="scientific">Leptomonas pyrrhocoris</name>
    <name type="common">Firebug parasite</name>
    <dbReference type="NCBI Taxonomy" id="157538"/>
    <lineage>
        <taxon>Eukaryota</taxon>
        <taxon>Discoba</taxon>
        <taxon>Euglenozoa</taxon>
        <taxon>Kinetoplastea</taxon>
        <taxon>Metakinetoplastina</taxon>
        <taxon>Trypanosomatida</taxon>
        <taxon>Trypanosomatidae</taxon>
        <taxon>Leishmaniinae</taxon>
        <taxon>Leptomonas</taxon>
    </lineage>
</organism>
<dbReference type="RefSeq" id="XP_015663105.1">
    <property type="nucleotide sequence ID" value="XM_015797585.1"/>
</dbReference>
<proteinExistence type="predicted"/>
<reference evidence="3 4" key="1">
    <citation type="submission" date="2015-07" db="EMBL/GenBank/DDBJ databases">
        <title>High-quality genome of monoxenous trypanosomatid Leptomonas pyrrhocoris.</title>
        <authorList>
            <person name="Flegontov P."/>
            <person name="Butenko A."/>
            <person name="Firsov S."/>
            <person name="Vlcek C."/>
            <person name="Logacheva M.D."/>
            <person name="Field M."/>
            <person name="Filatov D."/>
            <person name="Flegontova O."/>
            <person name="Gerasimov E."/>
            <person name="Jackson A.P."/>
            <person name="Kelly S."/>
            <person name="Opperdoes F."/>
            <person name="O'Reilly A."/>
            <person name="Votypka J."/>
            <person name="Yurchenko V."/>
            <person name="Lukes J."/>
        </authorList>
    </citation>
    <scope>NUCLEOTIDE SEQUENCE [LARGE SCALE GENOMIC DNA]</scope>
    <source>
        <strain evidence="3">H10</strain>
    </source>
</reference>
<feature type="transmembrane region" description="Helical" evidence="2">
    <location>
        <begin position="76"/>
        <end position="98"/>
    </location>
</feature>
<evidence type="ECO:0000313" key="4">
    <source>
        <dbReference type="Proteomes" id="UP000037923"/>
    </source>
</evidence>
<dbReference type="GeneID" id="26901472"/>
<evidence type="ECO:0000313" key="3">
    <source>
        <dbReference type="EMBL" id="KPA84666.1"/>
    </source>
</evidence>
<evidence type="ECO:0008006" key="5">
    <source>
        <dbReference type="Google" id="ProtNLM"/>
    </source>
</evidence>
<name>A0A0M9G8H6_LEPPY</name>
<dbReference type="EMBL" id="LGTL01000002">
    <property type="protein sequence ID" value="KPA84666.1"/>
    <property type="molecule type" value="Genomic_DNA"/>
</dbReference>
<dbReference type="OrthoDB" id="266319at2759"/>
<feature type="compositionally biased region" description="Polar residues" evidence="1">
    <location>
        <begin position="1"/>
        <end position="10"/>
    </location>
</feature>
<protein>
    <recommendedName>
        <fullName evidence="5">Transmembrane protein</fullName>
    </recommendedName>
</protein>
<keyword evidence="4" id="KW-1185">Reference proteome</keyword>
<keyword evidence="2" id="KW-0472">Membrane</keyword>